<proteinExistence type="predicted"/>
<evidence type="ECO:0000256" key="2">
    <source>
        <dbReference type="SAM" id="SignalP"/>
    </source>
</evidence>
<reference evidence="3" key="1">
    <citation type="submission" date="2021-02" db="EMBL/GenBank/DDBJ databases">
        <title>Draft genome sequence of Microbispora sp. RL4-1S isolated from rice leaves in Thailand.</title>
        <authorList>
            <person name="Muangham S."/>
            <person name="Duangmal K."/>
        </authorList>
    </citation>
    <scope>NUCLEOTIDE SEQUENCE</scope>
    <source>
        <strain evidence="3">RL4-1S</strain>
    </source>
</reference>
<accession>A0A940WN25</accession>
<protein>
    <submittedName>
        <fullName evidence="3">Uncharacterized protein</fullName>
    </submittedName>
</protein>
<keyword evidence="4" id="KW-1185">Reference proteome</keyword>
<dbReference type="AlphaFoldDB" id="A0A940WN25"/>
<feature type="compositionally biased region" description="Basic residues" evidence="1">
    <location>
        <begin position="146"/>
        <end position="171"/>
    </location>
</feature>
<organism evidence="3 4">
    <name type="scientific">Microbispora oryzae</name>
    <dbReference type="NCBI Taxonomy" id="2806554"/>
    <lineage>
        <taxon>Bacteria</taxon>
        <taxon>Bacillati</taxon>
        <taxon>Actinomycetota</taxon>
        <taxon>Actinomycetes</taxon>
        <taxon>Streptosporangiales</taxon>
        <taxon>Streptosporangiaceae</taxon>
        <taxon>Microbispora</taxon>
    </lineage>
</organism>
<evidence type="ECO:0000313" key="3">
    <source>
        <dbReference type="EMBL" id="MBP2708650.1"/>
    </source>
</evidence>
<gene>
    <name evidence="3" type="ORF">JOL79_33250</name>
</gene>
<evidence type="ECO:0000313" key="4">
    <source>
        <dbReference type="Proteomes" id="UP000674234"/>
    </source>
</evidence>
<comment type="caution">
    <text evidence="3">The sequence shown here is derived from an EMBL/GenBank/DDBJ whole genome shotgun (WGS) entry which is preliminary data.</text>
</comment>
<feature type="region of interest" description="Disordered" evidence="1">
    <location>
        <begin position="138"/>
        <end position="171"/>
    </location>
</feature>
<feature type="chain" id="PRO_5037275986" evidence="2">
    <location>
        <begin position="23"/>
        <end position="171"/>
    </location>
</feature>
<name>A0A940WN25_9ACTN</name>
<dbReference type="Proteomes" id="UP000674234">
    <property type="component" value="Unassembled WGS sequence"/>
</dbReference>
<dbReference type="EMBL" id="JAFCNB010000040">
    <property type="protein sequence ID" value="MBP2708650.1"/>
    <property type="molecule type" value="Genomic_DNA"/>
</dbReference>
<sequence length="171" mass="17343">MRISTIAAALTAALLTGPAAMAGTGPSDNPTAGAPQPAIPAAVPGAVTDGVAGAVPAVVPGAVTDAVGSGAPAAAGTPAPVAPDPAPSIFHSITKGKKGIQKEVLVVPIPADPSQAGPMPITLPNLNYQAFQQHRITPRANQHDQRRQHKQRSQRRHAVRPGARPRHLRPA</sequence>
<evidence type="ECO:0000256" key="1">
    <source>
        <dbReference type="SAM" id="MobiDB-lite"/>
    </source>
</evidence>
<dbReference type="RefSeq" id="WP_210159910.1">
    <property type="nucleotide sequence ID" value="NZ_JAFCNB010000040.1"/>
</dbReference>
<feature type="signal peptide" evidence="2">
    <location>
        <begin position="1"/>
        <end position="22"/>
    </location>
</feature>
<keyword evidence="2" id="KW-0732">Signal</keyword>